<dbReference type="InterPro" id="IPR045863">
    <property type="entry name" value="CorA_TM1_TM2"/>
</dbReference>
<dbReference type="SUPFAM" id="SSF144083">
    <property type="entry name" value="Magnesium transport protein CorA, transmembrane region"/>
    <property type="match status" value="1"/>
</dbReference>
<reference evidence="6 7" key="1">
    <citation type="submission" date="2020-01" db="EMBL/GenBank/DDBJ databases">
        <title>Aspergillus terreus IFO 6365 whole genome shotgun sequence.</title>
        <authorList>
            <person name="Kanamasa S."/>
            <person name="Takahashi H."/>
        </authorList>
    </citation>
    <scope>NUCLEOTIDE SEQUENCE [LARGE SCALE GENOMIC DNA]</scope>
    <source>
        <strain evidence="6 7">IFO 6365</strain>
    </source>
</reference>
<dbReference type="AlphaFoldDB" id="A0A5M3YRD0"/>
<feature type="domain" description="CorA-like transporter" evidence="5">
    <location>
        <begin position="150"/>
        <end position="259"/>
    </location>
</feature>
<keyword evidence="3" id="KW-1133">Transmembrane helix</keyword>
<dbReference type="VEuPathDB" id="FungiDB:ATEG_01698"/>
<evidence type="ECO:0000256" key="4">
    <source>
        <dbReference type="ARBA" id="ARBA00023136"/>
    </source>
</evidence>
<evidence type="ECO:0000259" key="5">
    <source>
        <dbReference type="Pfam" id="PF26616"/>
    </source>
</evidence>
<feature type="domain" description="CorA-like transporter" evidence="5">
    <location>
        <begin position="11"/>
        <end position="133"/>
    </location>
</feature>
<dbReference type="GO" id="GO:0016020">
    <property type="term" value="C:membrane"/>
    <property type="evidence" value="ECO:0007669"/>
    <property type="project" value="UniProtKB-SubCell"/>
</dbReference>
<keyword evidence="4" id="KW-0472">Membrane</keyword>
<keyword evidence="7" id="KW-1185">Reference proteome</keyword>
<gene>
    <name evidence="6" type="ORF">ATEIFO6365_0001092100</name>
</gene>
<dbReference type="EMBL" id="BLJY01000001">
    <property type="protein sequence ID" value="GFF12697.1"/>
    <property type="molecule type" value="Genomic_DNA"/>
</dbReference>
<sequence length="475" mass="53859">MEPADIATCPAWNAYFQDLAEDPPTTVDCIALQERVQQAKLFTTGEDLHVRITDISQNGHGVRSTKLTCKSDISSGLDLGFHLDSSIKIISICSKNSLDPLLIPPDLMGRIMQTHKIDPSFLHILLSFNEPIYTSTTGARNAIVSSPDGSDSYTSYQMFYVEAKNRGRPKPTVSFRRTGVYHHRRAGRDLFILLHPNEQSKFDVRLQDFIGAQQARTATRLSSFIENPSVLHSILFSTFTDNWRWFISNLGEEFEHINDYALTKVRPGISMDPDRSLEEISRLRNLADLVHLVRICSKGNLDIIQRLQARSPQPAAAHDIFEATITGCIASCEGLIPRIQNATDMIQTAQTQKWAAEMQTQAAATGRELRDLTVKLKDLQKHTVDDSAAVKIITVMSAVYLPGSFVVSLYGMNFFDFNEANKQIVISNEFWIFVATWLPLTFLTMAVYILIVYFDKWWKREPFRIFTRPRSKNMK</sequence>
<comment type="caution">
    <text evidence="6">The sequence shown here is derived from an EMBL/GenBank/DDBJ whole genome shotgun (WGS) entry which is preliminary data.</text>
</comment>
<dbReference type="Gene3D" id="1.20.58.340">
    <property type="entry name" value="Magnesium transport protein CorA, transmembrane region"/>
    <property type="match status" value="1"/>
</dbReference>
<protein>
    <recommendedName>
        <fullName evidence="5">CorA-like transporter domain-containing protein</fullName>
    </recommendedName>
</protein>
<dbReference type="OrthoDB" id="5396681at2759"/>
<comment type="subcellular location">
    <subcellularLocation>
        <location evidence="1">Membrane</location>
        <topology evidence="1">Multi-pass membrane protein</topology>
    </subcellularLocation>
</comment>
<evidence type="ECO:0000256" key="2">
    <source>
        <dbReference type="ARBA" id="ARBA00022692"/>
    </source>
</evidence>
<dbReference type="Pfam" id="PF26616">
    <property type="entry name" value="CorA-like"/>
    <property type="match status" value="2"/>
</dbReference>
<evidence type="ECO:0000256" key="3">
    <source>
        <dbReference type="ARBA" id="ARBA00022989"/>
    </source>
</evidence>
<dbReference type="Proteomes" id="UP000452235">
    <property type="component" value="Unassembled WGS sequence"/>
</dbReference>
<proteinExistence type="predicted"/>
<evidence type="ECO:0000256" key="1">
    <source>
        <dbReference type="ARBA" id="ARBA00004141"/>
    </source>
</evidence>
<name>A0A5M3YRD0_ASPTE</name>
<accession>A0A5M3YRD0</accession>
<evidence type="ECO:0000313" key="7">
    <source>
        <dbReference type="Proteomes" id="UP000452235"/>
    </source>
</evidence>
<dbReference type="InterPro" id="IPR058257">
    <property type="entry name" value="CorA-like_dom"/>
</dbReference>
<organism evidence="6 7">
    <name type="scientific">Aspergillus terreus</name>
    <dbReference type="NCBI Taxonomy" id="33178"/>
    <lineage>
        <taxon>Eukaryota</taxon>
        <taxon>Fungi</taxon>
        <taxon>Dikarya</taxon>
        <taxon>Ascomycota</taxon>
        <taxon>Pezizomycotina</taxon>
        <taxon>Eurotiomycetes</taxon>
        <taxon>Eurotiomycetidae</taxon>
        <taxon>Eurotiales</taxon>
        <taxon>Aspergillaceae</taxon>
        <taxon>Aspergillus</taxon>
        <taxon>Aspergillus subgen. Circumdati</taxon>
    </lineage>
</organism>
<evidence type="ECO:0000313" key="6">
    <source>
        <dbReference type="EMBL" id="GFF12697.1"/>
    </source>
</evidence>
<keyword evidence="2" id="KW-0812">Transmembrane</keyword>